<feature type="transmembrane region" description="Helical" evidence="6">
    <location>
        <begin position="266"/>
        <end position="286"/>
    </location>
</feature>
<evidence type="ECO:0000256" key="4">
    <source>
        <dbReference type="ARBA" id="ARBA00022989"/>
    </source>
</evidence>
<keyword evidence="5 6" id="KW-0472">Membrane</keyword>
<feature type="transmembrane region" description="Helical" evidence="6">
    <location>
        <begin position="135"/>
        <end position="157"/>
    </location>
</feature>
<dbReference type="RefSeq" id="WP_096480502.1">
    <property type="nucleotide sequence ID" value="NZ_CP023466.1"/>
</dbReference>
<evidence type="ECO:0000256" key="5">
    <source>
        <dbReference type="ARBA" id="ARBA00023136"/>
    </source>
</evidence>
<evidence type="ECO:0000256" key="3">
    <source>
        <dbReference type="ARBA" id="ARBA00022692"/>
    </source>
</evidence>
<dbReference type="PANTHER" id="PTHR42718:SF9">
    <property type="entry name" value="MAJOR FACILITATOR SUPERFAMILY MULTIDRUG TRANSPORTER MFSC"/>
    <property type="match status" value="1"/>
</dbReference>
<dbReference type="Gene3D" id="1.20.1250.20">
    <property type="entry name" value="MFS general substrate transporter like domains"/>
    <property type="match status" value="1"/>
</dbReference>
<feature type="transmembrane region" description="Helical" evidence="6">
    <location>
        <begin position="298"/>
        <end position="320"/>
    </location>
</feature>
<organism evidence="8 9">
    <name type="scientific">Pseudomonas frederiksbergensis</name>
    <dbReference type="NCBI Taxonomy" id="104087"/>
    <lineage>
        <taxon>Bacteria</taxon>
        <taxon>Pseudomonadati</taxon>
        <taxon>Pseudomonadota</taxon>
        <taxon>Gammaproteobacteria</taxon>
        <taxon>Pseudomonadales</taxon>
        <taxon>Pseudomonadaceae</taxon>
        <taxon>Pseudomonas</taxon>
    </lineage>
</organism>
<evidence type="ECO:0000256" key="6">
    <source>
        <dbReference type="SAM" id="Phobius"/>
    </source>
</evidence>
<dbReference type="PANTHER" id="PTHR42718">
    <property type="entry name" value="MAJOR FACILITATOR SUPERFAMILY MULTIDRUG TRANSPORTER MFSC"/>
    <property type="match status" value="1"/>
</dbReference>
<feature type="transmembrane region" description="Helical" evidence="6">
    <location>
        <begin position="358"/>
        <end position="380"/>
    </location>
</feature>
<dbReference type="GO" id="GO:0022857">
    <property type="term" value="F:transmembrane transporter activity"/>
    <property type="evidence" value="ECO:0007669"/>
    <property type="project" value="InterPro"/>
</dbReference>
<feature type="transmembrane region" description="Helical" evidence="6">
    <location>
        <begin position="443"/>
        <end position="463"/>
    </location>
</feature>
<dbReference type="SUPFAM" id="SSF103473">
    <property type="entry name" value="MFS general substrate transporter"/>
    <property type="match status" value="1"/>
</dbReference>
<dbReference type="Proteomes" id="UP000218385">
    <property type="component" value="Chromosome"/>
</dbReference>
<dbReference type="Pfam" id="PF07690">
    <property type="entry name" value="MFS_1"/>
    <property type="match status" value="1"/>
</dbReference>
<dbReference type="CDD" id="cd17504">
    <property type="entry name" value="MFS_MMR_MDR_like"/>
    <property type="match status" value="1"/>
</dbReference>
<dbReference type="InterPro" id="IPR020846">
    <property type="entry name" value="MFS_dom"/>
</dbReference>
<evidence type="ECO:0000259" key="7">
    <source>
        <dbReference type="PROSITE" id="PS50850"/>
    </source>
</evidence>
<evidence type="ECO:0000256" key="2">
    <source>
        <dbReference type="ARBA" id="ARBA00022448"/>
    </source>
</evidence>
<reference evidence="8 9" key="1">
    <citation type="submission" date="2017-09" db="EMBL/GenBank/DDBJ databases">
        <title>Complete Genome sequence of Lysobacter capsici KNU-15.</title>
        <authorList>
            <person name="Kim M.-C."/>
            <person name="Yi H."/>
            <person name="Lee D.-W."/>
            <person name="Shin J.-H."/>
        </authorList>
    </citation>
    <scope>NUCLEOTIDE SEQUENCE [LARGE SCALE GENOMIC DNA]</scope>
    <source>
        <strain evidence="8 9">KNU-15</strain>
    </source>
</reference>
<feature type="transmembrane region" description="Helical" evidence="6">
    <location>
        <begin position="229"/>
        <end position="246"/>
    </location>
</feature>
<accession>A0AB33EGB0</accession>
<dbReference type="InterPro" id="IPR036259">
    <property type="entry name" value="MFS_trans_sf"/>
</dbReference>
<dbReference type="PROSITE" id="PS50850">
    <property type="entry name" value="MFS"/>
    <property type="match status" value="1"/>
</dbReference>
<evidence type="ECO:0000256" key="1">
    <source>
        <dbReference type="ARBA" id="ARBA00004141"/>
    </source>
</evidence>
<protein>
    <recommendedName>
        <fullName evidence="7">Major facilitator superfamily (MFS) profile domain-containing protein</fullName>
    </recommendedName>
</protein>
<dbReference type="GO" id="GO:0016020">
    <property type="term" value="C:membrane"/>
    <property type="evidence" value="ECO:0007669"/>
    <property type="project" value="UniProtKB-SubCell"/>
</dbReference>
<feature type="transmembrane region" description="Helical" evidence="6">
    <location>
        <begin position="401"/>
        <end position="423"/>
    </location>
</feature>
<feature type="transmembrane region" description="Helical" evidence="6">
    <location>
        <begin position="197"/>
        <end position="217"/>
    </location>
</feature>
<gene>
    <name evidence="8" type="ORF">CNN82_17945</name>
</gene>
<evidence type="ECO:0000313" key="8">
    <source>
        <dbReference type="EMBL" id="ATE78216.1"/>
    </source>
</evidence>
<dbReference type="EMBL" id="CP023466">
    <property type="protein sequence ID" value="ATE78216.1"/>
    <property type="molecule type" value="Genomic_DNA"/>
</dbReference>
<feature type="transmembrane region" description="Helical" evidence="6">
    <location>
        <begin position="78"/>
        <end position="95"/>
    </location>
</feature>
<feature type="transmembrane region" description="Helical" evidence="6">
    <location>
        <begin position="48"/>
        <end position="66"/>
    </location>
</feature>
<dbReference type="InterPro" id="IPR011701">
    <property type="entry name" value="MFS"/>
</dbReference>
<dbReference type="AlphaFoldDB" id="A0AB33EGB0"/>
<comment type="subcellular location">
    <subcellularLocation>
        <location evidence="1">Membrane</location>
        <topology evidence="1">Multi-pass membrane protein</topology>
    </subcellularLocation>
</comment>
<keyword evidence="3 6" id="KW-0812">Transmembrane</keyword>
<feature type="domain" description="Major facilitator superfamily (MFS) profile" evidence="7">
    <location>
        <begin position="13"/>
        <end position="467"/>
    </location>
</feature>
<feature type="transmembrane region" description="Helical" evidence="6">
    <location>
        <begin position="332"/>
        <end position="352"/>
    </location>
</feature>
<feature type="transmembrane region" description="Helical" evidence="6">
    <location>
        <begin position="101"/>
        <end position="123"/>
    </location>
</feature>
<dbReference type="Gene3D" id="1.20.1720.10">
    <property type="entry name" value="Multidrug resistance protein D"/>
    <property type="match status" value="1"/>
</dbReference>
<evidence type="ECO:0000313" key="9">
    <source>
        <dbReference type="Proteomes" id="UP000218385"/>
    </source>
</evidence>
<name>A0AB33EGB0_9PSED</name>
<keyword evidence="4 6" id="KW-1133">Transmembrane helix</keyword>
<feature type="transmembrane region" description="Helical" evidence="6">
    <location>
        <begin position="163"/>
        <end position="185"/>
    </location>
</feature>
<sequence length="484" mass="51720">MHNRSGKHASGLILFALIMAECSAGYEYTMVFSAIPTFIKLFGDPIKVGWLVTVFLLVSASVTAIVARLGDIYGRRRVLLILLVIALLGSLSSAMSESLNWIIAGRAVQGIAAAALPLCIGLVRENFAPGKVPLMVGFILAAASVSAGAGLVIGGYIVDNYAWQTLFYSSVGLAAFGFVLVWLFVPPSRPAGLTGPIDFTGGILFILPVAGVMYALANVKAWGLLDERTLGLIAISALLLFAWVIYELRHKEPLLDIRLLANRQVALANISIVLAGLGSLQIYLVFSMFLQQPSWSGVGLGLTATVAGVMMLPSQLASVISSPFSGWVAARFTARDAALIGIWTMMIAWGGLFLHHSGLWYISGAILIAAVGLQIVYTALPNLIVEAVPENRTSEATGMLQVLRAASTGVGGLVVILLMNSYIVSSSEAGLNASYPSSASYRLVFGFVFCCCFLMLLAVLALPRRNKHYEVRRRSPAVDTVYKR</sequence>
<keyword evidence="2" id="KW-0813">Transport</keyword>
<proteinExistence type="predicted"/>